<reference evidence="2 3" key="1">
    <citation type="journal article" date="2011" name="Stand. Genomic Sci.">
        <title>Complete genome sequence of the hyperthermophilic chemolithoautotroph Pyrolobus fumarii type strain (1A).</title>
        <authorList>
            <person name="Anderson I."/>
            <person name="Goker M."/>
            <person name="Nolan M."/>
            <person name="Lucas S."/>
            <person name="Hammon N."/>
            <person name="Deshpande S."/>
            <person name="Cheng J.F."/>
            <person name="Tapia R."/>
            <person name="Han C."/>
            <person name="Goodwin L."/>
            <person name="Pitluck S."/>
            <person name="Huntemann M."/>
            <person name="Liolios K."/>
            <person name="Ivanova N."/>
            <person name="Pagani I."/>
            <person name="Mavromatis K."/>
            <person name="Ovchinikova G."/>
            <person name="Pati A."/>
            <person name="Chen A."/>
            <person name="Palaniappan K."/>
            <person name="Land M."/>
            <person name="Hauser L."/>
            <person name="Brambilla E.M."/>
            <person name="Huber H."/>
            <person name="Yasawong M."/>
            <person name="Rohde M."/>
            <person name="Spring S."/>
            <person name="Abt B."/>
            <person name="Sikorski J."/>
            <person name="Wirth R."/>
            <person name="Detter J.C."/>
            <person name="Woyke T."/>
            <person name="Bristow J."/>
            <person name="Eisen J.A."/>
            <person name="Markowitz V."/>
            <person name="Hugenholtz P."/>
            <person name="Kyrpides N.C."/>
            <person name="Klenk H.P."/>
            <person name="Lapidus A."/>
        </authorList>
    </citation>
    <scope>NUCLEOTIDE SEQUENCE [LARGE SCALE GENOMIC DNA]</scope>
    <source>
        <strain evidence="3">DSM 11204 / 1A</strain>
    </source>
</reference>
<name>G0EC52_PYRF1</name>
<accession>G0EC52</accession>
<dbReference type="eggNOG" id="arCOG10992">
    <property type="taxonomic scope" value="Archaea"/>
</dbReference>
<evidence type="ECO:0000256" key="1">
    <source>
        <dbReference type="SAM" id="Phobius"/>
    </source>
</evidence>
<dbReference type="SUPFAM" id="SSF46785">
    <property type="entry name" value="Winged helix' DNA-binding domain"/>
    <property type="match status" value="1"/>
</dbReference>
<proteinExistence type="predicted"/>
<dbReference type="InterPro" id="IPR036390">
    <property type="entry name" value="WH_DNA-bd_sf"/>
</dbReference>
<keyword evidence="1" id="KW-0472">Membrane</keyword>
<dbReference type="RefSeq" id="WP_014027099.1">
    <property type="nucleotide sequence ID" value="NC_015931.1"/>
</dbReference>
<keyword evidence="1" id="KW-0812">Transmembrane</keyword>
<sequence>MGSDASVQTRVENILLEADRLALRVLAPAARKSIVVLKSLYRGDKSEDEILAECMMVYPGCKNLKPTILFLEKLGVVTRKPWKDGKYSLTDYGRSVAEALFDIIKDVRSIVESALRGSMNVIDLYVQLVTPAMSMIEIALGSRTKVELLLTLVIHAYISALIASTLSILSREDPRFKSVLAEIEKMIVGETGEQLDEFSDE</sequence>
<evidence type="ECO:0000313" key="3">
    <source>
        <dbReference type="Proteomes" id="UP000001037"/>
    </source>
</evidence>
<dbReference type="GeneID" id="11138752"/>
<dbReference type="AlphaFoldDB" id="G0EC52"/>
<keyword evidence="3" id="KW-1185">Reference proteome</keyword>
<organism evidence="2 3">
    <name type="scientific">Pyrolobus fumarii (strain DSM 11204 / 1A)</name>
    <dbReference type="NCBI Taxonomy" id="694429"/>
    <lineage>
        <taxon>Archaea</taxon>
        <taxon>Thermoproteota</taxon>
        <taxon>Thermoprotei</taxon>
        <taxon>Desulfurococcales</taxon>
        <taxon>Pyrodictiaceae</taxon>
        <taxon>Pyrolobus</taxon>
    </lineage>
</organism>
<feature type="transmembrane region" description="Helical" evidence="1">
    <location>
        <begin position="148"/>
        <end position="169"/>
    </location>
</feature>
<protein>
    <submittedName>
        <fullName evidence="2">Uncharacterized protein</fullName>
    </submittedName>
</protein>
<dbReference type="HOGENOM" id="CLU_1357956_0_0_2"/>
<dbReference type="Proteomes" id="UP000001037">
    <property type="component" value="Chromosome"/>
</dbReference>
<keyword evidence="1" id="KW-1133">Transmembrane helix</keyword>
<evidence type="ECO:0000313" key="2">
    <source>
        <dbReference type="EMBL" id="AEM39422.1"/>
    </source>
</evidence>
<dbReference type="InParanoid" id="G0EC52"/>
<dbReference type="EMBL" id="CP002838">
    <property type="protein sequence ID" value="AEM39422.1"/>
    <property type="molecule type" value="Genomic_DNA"/>
</dbReference>
<gene>
    <name evidence="2" type="ordered locus">Pyrfu_1565</name>
</gene>
<dbReference type="KEGG" id="pfm:Pyrfu_1565"/>